<evidence type="ECO:0000313" key="2">
    <source>
        <dbReference type="EMBL" id="SVC76538.1"/>
    </source>
</evidence>
<dbReference type="AlphaFoldDB" id="A0A382PV94"/>
<keyword evidence="1" id="KW-0812">Transmembrane</keyword>
<proteinExistence type="predicted"/>
<gene>
    <name evidence="2" type="ORF">METZ01_LOCUS329392</name>
</gene>
<feature type="transmembrane region" description="Helical" evidence="1">
    <location>
        <begin position="6"/>
        <end position="26"/>
    </location>
</feature>
<reference evidence="2" key="1">
    <citation type="submission" date="2018-05" db="EMBL/GenBank/DDBJ databases">
        <authorList>
            <person name="Lanie J.A."/>
            <person name="Ng W.-L."/>
            <person name="Kazmierczak K.M."/>
            <person name="Andrzejewski T.M."/>
            <person name="Davidsen T.M."/>
            <person name="Wayne K.J."/>
            <person name="Tettelin H."/>
            <person name="Glass J.I."/>
            <person name="Rusch D."/>
            <person name="Podicherti R."/>
            <person name="Tsui H.-C.T."/>
            <person name="Winkler M.E."/>
        </authorList>
    </citation>
    <scope>NUCLEOTIDE SEQUENCE</scope>
</reference>
<evidence type="ECO:0000256" key="1">
    <source>
        <dbReference type="SAM" id="Phobius"/>
    </source>
</evidence>
<accession>A0A382PV94</accession>
<keyword evidence="1" id="KW-0472">Membrane</keyword>
<organism evidence="2">
    <name type="scientific">marine metagenome</name>
    <dbReference type="NCBI Taxonomy" id="408172"/>
    <lineage>
        <taxon>unclassified sequences</taxon>
        <taxon>metagenomes</taxon>
        <taxon>ecological metagenomes</taxon>
    </lineage>
</organism>
<protein>
    <submittedName>
        <fullName evidence="2">Uncharacterized protein</fullName>
    </submittedName>
</protein>
<dbReference type="EMBL" id="UINC01109610">
    <property type="protein sequence ID" value="SVC76538.1"/>
    <property type="molecule type" value="Genomic_DNA"/>
</dbReference>
<sequence>MNTTLYILLFILGFFAGCLFVFIYSLKTINQIHRDYREGRYDIEGEEELEETDKALS</sequence>
<keyword evidence="1" id="KW-1133">Transmembrane helix</keyword>
<name>A0A382PV94_9ZZZZ</name>